<evidence type="ECO:0000256" key="5">
    <source>
        <dbReference type="ARBA" id="ARBA00024029"/>
    </source>
</evidence>
<dbReference type="AlphaFoldDB" id="A0A1G9MZJ0"/>
<dbReference type="GO" id="GO:0009231">
    <property type="term" value="P:riboflavin biosynthetic process"/>
    <property type="evidence" value="ECO:0007669"/>
    <property type="project" value="TreeGrafter"/>
</dbReference>
<evidence type="ECO:0000313" key="6">
    <source>
        <dbReference type="EMBL" id="SDL79700.1"/>
    </source>
</evidence>
<dbReference type="SUPFAM" id="SSF102215">
    <property type="entry name" value="Creatininase"/>
    <property type="match status" value="1"/>
</dbReference>
<dbReference type="RefSeq" id="WP_089759829.1">
    <property type="nucleotide sequence ID" value="NZ_FNGO01000009.1"/>
</dbReference>
<sequence>MSEKRSSVWLNELTWQEVEKYLEEKSIIVLPVGSTEQHGPAGPLGLDTYAAIALAEDTAEKKEVLTVPPLWFGDSSHHLGFPGSISLKTETLNSVIKDVVSSLARGGFDKFLVINGHKGANLAAVSSALKTLHEEEFPEKIMALADPLHLSTGISPQIKETNEHHAGELEISHIWHKYPRLIKEDKLTETGVDLKEVLSPFAREDLMDPSGDYIEVFWNSEEQREFAPEGSFSPSAKASKEKGRKYHEYMVERLGEFIDWMRQA</sequence>
<accession>A0A1G9MZJ0</accession>
<dbReference type="Proteomes" id="UP000199476">
    <property type="component" value="Unassembled WGS sequence"/>
</dbReference>
<dbReference type="InterPro" id="IPR003785">
    <property type="entry name" value="Creatininase/forma_Hydrolase"/>
</dbReference>
<dbReference type="GO" id="GO:0046872">
    <property type="term" value="F:metal ion binding"/>
    <property type="evidence" value="ECO:0007669"/>
    <property type="project" value="UniProtKB-KW"/>
</dbReference>
<keyword evidence="4" id="KW-0862">Zinc</keyword>
<reference evidence="6 7" key="1">
    <citation type="submission" date="2016-10" db="EMBL/GenBank/DDBJ databases">
        <authorList>
            <person name="de Groot N.N."/>
        </authorList>
    </citation>
    <scope>NUCLEOTIDE SEQUENCE [LARGE SCALE GENOMIC DNA]</scope>
    <source>
        <strain evidence="6 7">SLAS-1</strain>
    </source>
</reference>
<proteinExistence type="inferred from homology"/>
<evidence type="ECO:0000256" key="1">
    <source>
        <dbReference type="ARBA" id="ARBA00001947"/>
    </source>
</evidence>
<dbReference type="GO" id="GO:0016811">
    <property type="term" value="F:hydrolase activity, acting on carbon-nitrogen (but not peptide) bonds, in linear amides"/>
    <property type="evidence" value="ECO:0007669"/>
    <property type="project" value="TreeGrafter"/>
</dbReference>
<name>A0A1G9MZJ0_9FIRM</name>
<keyword evidence="7" id="KW-1185">Reference proteome</keyword>
<keyword evidence="3 6" id="KW-0378">Hydrolase</keyword>
<comment type="similarity">
    <text evidence="5">Belongs to the creatininase superfamily.</text>
</comment>
<dbReference type="STRING" id="321763.SAMN04488692_10961"/>
<comment type="cofactor">
    <cofactor evidence="1">
        <name>Zn(2+)</name>
        <dbReference type="ChEBI" id="CHEBI:29105"/>
    </cofactor>
</comment>
<dbReference type="PANTHER" id="PTHR35005:SF1">
    <property type="entry name" value="2-AMINO-5-FORMYLAMINO-6-RIBOSYLAMINOPYRIMIDIN-4(3H)-ONE 5'-MONOPHOSPHATE DEFORMYLASE"/>
    <property type="match status" value="1"/>
</dbReference>
<dbReference type="EMBL" id="FNGO01000009">
    <property type="protein sequence ID" value="SDL79700.1"/>
    <property type="molecule type" value="Genomic_DNA"/>
</dbReference>
<protein>
    <submittedName>
        <fullName evidence="6">Creatinine amidohydrolase</fullName>
    </submittedName>
</protein>
<evidence type="ECO:0000256" key="3">
    <source>
        <dbReference type="ARBA" id="ARBA00022801"/>
    </source>
</evidence>
<organism evidence="6 7">
    <name type="scientific">Halarsenatibacter silvermanii</name>
    <dbReference type="NCBI Taxonomy" id="321763"/>
    <lineage>
        <taxon>Bacteria</taxon>
        <taxon>Bacillati</taxon>
        <taxon>Bacillota</taxon>
        <taxon>Clostridia</taxon>
        <taxon>Halanaerobiales</taxon>
        <taxon>Halarsenatibacteraceae</taxon>
        <taxon>Halarsenatibacter</taxon>
    </lineage>
</organism>
<dbReference type="Gene3D" id="3.40.50.10310">
    <property type="entry name" value="Creatininase"/>
    <property type="match status" value="1"/>
</dbReference>
<evidence type="ECO:0000313" key="7">
    <source>
        <dbReference type="Proteomes" id="UP000199476"/>
    </source>
</evidence>
<dbReference type="InterPro" id="IPR024087">
    <property type="entry name" value="Creatininase-like_sf"/>
</dbReference>
<keyword evidence="2" id="KW-0479">Metal-binding</keyword>
<evidence type="ECO:0000256" key="2">
    <source>
        <dbReference type="ARBA" id="ARBA00022723"/>
    </source>
</evidence>
<gene>
    <name evidence="6" type="ORF">SAMN04488692_10961</name>
</gene>
<dbReference type="Pfam" id="PF02633">
    <property type="entry name" value="Creatininase"/>
    <property type="match status" value="1"/>
</dbReference>
<evidence type="ECO:0000256" key="4">
    <source>
        <dbReference type="ARBA" id="ARBA00022833"/>
    </source>
</evidence>
<dbReference type="OrthoDB" id="9801445at2"/>
<dbReference type="PANTHER" id="PTHR35005">
    <property type="entry name" value="3-DEHYDRO-SCYLLO-INOSOSE HYDROLASE"/>
    <property type="match status" value="1"/>
</dbReference>